<keyword evidence="10" id="KW-0050">Antiport</keyword>
<dbReference type="InterPro" id="IPR004705">
    <property type="entry name" value="Cation/H_exchanger_CPA1_bac"/>
</dbReference>
<evidence type="ECO:0000256" key="6">
    <source>
        <dbReference type="ARBA" id="ARBA00023053"/>
    </source>
</evidence>
<feature type="transmembrane region" description="Helical" evidence="10">
    <location>
        <begin position="271"/>
        <end position="291"/>
    </location>
</feature>
<dbReference type="NCBIfam" id="TIGR00831">
    <property type="entry name" value="a_cpa1"/>
    <property type="match status" value="1"/>
</dbReference>
<dbReference type="PANTHER" id="PTHR10110:SF86">
    <property type="entry name" value="SODIUM_HYDROGEN EXCHANGER 7"/>
    <property type="match status" value="1"/>
</dbReference>
<evidence type="ECO:0000256" key="3">
    <source>
        <dbReference type="ARBA" id="ARBA00022475"/>
    </source>
</evidence>
<feature type="transmembrane region" description="Helical" evidence="10">
    <location>
        <begin position="383"/>
        <end position="406"/>
    </location>
</feature>
<comment type="subcellular location">
    <subcellularLocation>
        <location evidence="1 10">Cell membrane</location>
        <topology evidence="1 10">Multi-pass membrane protein</topology>
    </subcellularLocation>
</comment>
<keyword evidence="13" id="KW-1185">Reference proteome</keyword>
<evidence type="ECO:0000313" key="12">
    <source>
        <dbReference type="EMBL" id="RYC69321.1"/>
    </source>
</evidence>
<comment type="function">
    <text evidence="10">Na(+)/H(+) antiporter that extrudes sodium in exchange for external protons.</text>
</comment>
<dbReference type="EMBL" id="SBLB01000003">
    <property type="protein sequence ID" value="RYC69321.1"/>
    <property type="molecule type" value="Genomic_DNA"/>
</dbReference>
<accession>A0A4Q2UNG8</accession>
<evidence type="ECO:0000259" key="11">
    <source>
        <dbReference type="Pfam" id="PF00999"/>
    </source>
</evidence>
<dbReference type="RefSeq" id="WP_129601607.1">
    <property type="nucleotide sequence ID" value="NZ_SBLB01000003.1"/>
</dbReference>
<keyword evidence="4 10" id="KW-0812">Transmembrane</keyword>
<keyword evidence="2 10" id="KW-0813">Transport</keyword>
<dbReference type="InterPro" id="IPR006153">
    <property type="entry name" value="Cation/H_exchanger_TM"/>
</dbReference>
<organism evidence="12 13">
    <name type="scientific">Spirosoma sordidisoli</name>
    <dbReference type="NCBI Taxonomy" id="2502893"/>
    <lineage>
        <taxon>Bacteria</taxon>
        <taxon>Pseudomonadati</taxon>
        <taxon>Bacteroidota</taxon>
        <taxon>Cytophagia</taxon>
        <taxon>Cytophagales</taxon>
        <taxon>Cytophagaceae</taxon>
        <taxon>Spirosoma</taxon>
    </lineage>
</organism>
<feature type="transmembrane region" description="Helical" evidence="10">
    <location>
        <begin position="84"/>
        <end position="107"/>
    </location>
</feature>
<evidence type="ECO:0000256" key="10">
    <source>
        <dbReference type="RuleBase" id="RU366002"/>
    </source>
</evidence>
<feature type="transmembrane region" description="Helical" evidence="10">
    <location>
        <begin position="348"/>
        <end position="371"/>
    </location>
</feature>
<comment type="similarity">
    <text evidence="10">Belongs to the monovalent cation:proton antiporter 1 (CPA1) transporter (TC 2.A.36) family.</text>
</comment>
<protein>
    <submittedName>
        <fullName evidence="12">Na+/H+ antiporter</fullName>
    </submittedName>
</protein>
<dbReference type="GO" id="GO:0015386">
    <property type="term" value="F:potassium:proton antiporter activity"/>
    <property type="evidence" value="ECO:0007669"/>
    <property type="project" value="TreeGrafter"/>
</dbReference>
<dbReference type="Proteomes" id="UP000290407">
    <property type="component" value="Unassembled WGS sequence"/>
</dbReference>
<feature type="transmembrane region" description="Helical" evidence="10">
    <location>
        <begin position="158"/>
        <end position="177"/>
    </location>
</feature>
<keyword evidence="7 10" id="KW-0406">Ion transport</keyword>
<dbReference type="GO" id="GO:0005886">
    <property type="term" value="C:plasma membrane"/>
    <property type="evidence" value="ECO:0007669"/>
    <property type="project" value="UniProtKB-SubCell"/>
</dbReference>
<reference evidence="12 13" key="1">
    <citation type="submission" date="2019-01" db="EMBL/GenBank/DDBJ databases">
        <title>Spirosoma flava sp. nov., a propanil-degrading bacterium isolated from herbicide-contaminated soil.</title>
        <authorList>
            <person name="Zhang L."/>
            <person name="Jiang J.-D."/>
        </authorList>
    </citation>
    <scope>NUCLEOTIDE SEQUENCE [LARGE SCALE GENOMIC DNA]</scope>
    <source>
        <strain evidence="12 13">TY50</strain>
    </source>
</reference>
<keyword evidence="8 10" id="KW-0472">Membrane</keyword>
<dbReference type="GO" id="GO:0098719">
    <property type="term" value="P:sodium ion import across plasma membrane"/>
    <property type="evidence" value="ECO:0007669"/>
    <property type="project" value="TreeGrafter"/>
</dbReference>
<evidence type="ECO:0000256" key="4">
    <source>
        <dbReference type="ARBA" id="ARBA00022692"/>
    </source>
</evidence>
<dbReference type="InterPro" id="IPR018422">
    <property type="entry name" value="Cation/H_exchanger_CPA1"/>
</dbReference>
<name>A0A4Q2UNG8_9BACT</name>
<gene>
    <name evidence="12" type="ORF">EQG79_11960</name>
</gene>
<proteinExistence type="inferred from homology"/>
<dbReference type="Gene3D" id="6.10.140.1330">
    <property type="match status" value="1"/>
</dbReference>
<feature type="domain" description="Cation/H+ exchanger transmembrane" evidence="11">
    <location>
        <begin position="15"/>
        <end position="408"/>
    </location>
</feature>
<feature type="transmembrane region" description="Helical" evidence="10">
    <location>
        <begin position="303"/>
        <end position="327"/>
    </location>
</feature>
<comment type="caution">
    <text evidence="10">Lacks conserved residue(s) required for the propagation of feature annotation.</text>
</comment>
<feature type="transmembrane region" description="Helical" evidence="10">
    <location>
        <begin position="183"/>
        <end position="203"/>
    </location>
</feature>
<dbReference type="PANTHER" id="PTHR10110">
    <property type="entry name" value="SODIUM/HYDROGEN EXCHANGER"/>
    <property type="match status" value="1"/>
</dbReference>
<evidence type="ECO:0000256" key="7">
    <source>
        <dbReference type="ARBA" id="ARBA00023065"/>
    </source>
</evidence>
<sequence>MHQTVLLCVSLLLAVSLFVVVGQRLRVPSPIFLVISGLVISLIPGMPQIAVDPDLIFLIFLPPLLYEAAWFTSWKEFWRWRRIIITFAFGLVIVTALAVAYASSALIPGFTLALGFLLGGIISPPDAVAATSVLRGINVPKRVISILEGESLINDASSLIIFRFAMSAVLSGTFVWQQAATDFVLVTLMGIAVGLLVGCVFYAIHRWLPITTRVSILLTFITPYIMYLTAEEFHYSGVMAVVTGGLFLSNRSHKMLNHSARIQGTGMWSTVVFALNGLVFILIGLELPLIVAGLGDYSRTEAVVYSLVITALLILIRLGSALGSAVFTRVVGRFIPVADRNPGWRGPIIVGWAGMRGVVSLAAALSIPLTLPSGAPFPHRNLILFITFVVILITLIFQGMTLPLVIRWVKFRDPDNRPPEEEQESTVRLKLLAVALRKLNDTYAREVETNELVANLKQRIETDTRLTRQHLSSLDCDTEDFDEYNRILSDIITTKRNELIRLRTRNEFDDEVIRKEEAHIDLEEEKLDHPIH</sequence>
<evidence type="ECO:0000256" key="2">
    <source>
        <dbReference type="ARBA" id="ARBA00022448"/>
    </source>
</evidence>
<dbReference type="Pfam" id="PF00999">
    <property type="entry name" value="Na_H_Exchanger"/>
    <property type="match status" value="1"/>
</dbReference>
<keyword evidence="3 10" id="KW-1003">Cell membrane</keyword>
<evidence type="ECO:0000256" key="9">
    <source>
        <dbReference type="ARBA" id="ARBA00023201"/>
    </source>
</evidence>
<evidence type="ECO:0000256" key="1">
    <source>
        <dbReference type="ARBA" id="ARBA00004651"/>
    </source>
</evidence>
<keyword evidence="6 10" id="KW-0915">Sodium</keyword>
<evidence type="ECO:0000313" key="13">
    <source>
        <dbReference type="Proteomes" id="UP000290407"/>
    </source>
</evidence>
<dbReference type="AlphaFoldDB" id="A0A4Q2UNG8"/>
<evidence type="ECO:0000256" key="8">
    <source>
        <dbReference type="ARBA" id="ARBA00023136"/>
    </source>
</evidence>
<comment type="caution">
    <text evidence="12">The sequence shown here is derived from an EMBL/GenBank/DDBJ whole genome shotgun (WGS) entry which is preliminary data.</text>
</comment>
<keyword evidence="9 10" id="KW-0739">Sodium transport</keyword>
<dbReference type="GO" id="GO:0051453">
    <property type="term" value="P:regulation of intracellular pH"/>
    <property type="evidence" value="ECO:0007669"/>
    <property type="project" value="TreeGrafter"/>
</dbReference>
<keyword evidence="5 10" id="KW-1133">Transmembrane helix</keyword>
<evidence type="ECO:0000256" key="5">
    <source>
        <dbReference type="ARBA" id="ARBA00022989"/>
    </source>
</evidence>
<dbReference type="GO" id="GO:0015385">
    <property type="term" value="F:sodium:proton antiporter activity"/>
    <property type="evidence" value="ECO:0007669"/>
    <property type="project" value="InterPro"/>
</dbReference>
<feature type="transmembrane region" description="Helical" evidence="10">
    <location>
        <begin position="233"/>
        <end position="250"/>
    </location>
</feature>
<feature type="transmembrane region" description="Helical" evidence="10">
    <location>
        <begin position="55"/>
        <end position="72"/>
    </location>
</feature>